<accession>A0A6A6HD64</accession>
<dbReference type="GO" id="GO:0010333">
    <property type="term" value="F:terpene synthase activity"/>
    <property type="evidence" value="ECO:0007669"/>
    <property type="project" value="InterPro"/>
</dbReference>
<dbReference type="InterPro" id="IPR034686">
    <property type="entry name" value="Terpene_cyclase-like_2"/>
</dbReference>
<proteinExistence type="inferred from homology"/>
<dbReference type="Proteomes" id="UP000800092">
    <property type="component" value="Unassembled WGS sequence"/>
</dbReference>
<dbReference type="AlphaFoldDB" id="A0A6A6HD64"/>
<dbReference type="GO" id="GO:0008299">
    <property type="term" value="P:isoprenoid biosynthetic process"/>
    <property type="evidence" value="ECO:0007669"/>
    <property type="project" value="UniProtKB-ARBA"/>
</dbReference>
<feature type="non-terminal residue" evidence="5">
    <location>
        <position position="335"/>
    </location>
</feature>
<dbReference type="EMBL" id="ML991788">
    <property type="protein sequence ID" value="KAF2235987.1"/>
    <property type="molecule type" value="Genomic_DNA"/>
</dbReference>
<name>A0A6A6HD64_VIRVR</name>
<protein>
    <recommendedName>
        <fullName evidence="4">Terpene synthase</fullName>
        <ecNumber evidence="4">4.2.3.-</ecNumber>
    </recommendedName>
</protein>
<evidence type="ECO:0000256" key="1">
    <source>
        <dbReference type="ARBA" id="ARBA00001946"/>
    </source>
</evidence>
<dbReference type="GO" id="GO:0046872">
    <property type="term" value="F:metal ion binding"/>
    <property type="evidence" value="ECO:0007669"/>
    <property type="project" value="UniProtKB-KW"/>
</dbReference>
<dbReference type="PANTHER" id="PTHR35201:SF4">
    <property type="entry name" value="BETA-PINACENE SYNTHASE-RELATED"/>
    <property type="match status" value="1"/>
</dbReference>
<sequence>MAATVQLQPGGLPEKFPDLRGIDQQRLNQWSFPSSNWSAHCHPLVEKVSEEVNEYFLKFWPFPDDKARTKFVGAEFPKVTCLYFPLAKDERISHACELLTILFLIDDQLEGLSLSEGALYNQRLMEMCRGDSAPDSALPAEWMMFALWQKMRKCDKNRADELQEPVFLFMRAQTSRARLNMHQLGQYLDYRQKDVGQARVSLLASLMRYTMSLELKSSDLEAVREIELNVGRHISIVNDILSFEKELKTSMAAHEGSTLCPAVNILSSEARISYDAAKHVLWTLCREYEATHEKLARSLAEENGQYSTALELYIRGLEYQMSGNELWSRTTKRYK</sequence>
<comment type="cofactor">
    <cofactor evidence="1 4">
        <name>Mg(2+)</name>
        <dbReference type="ChEBI" id="CHEBI:18420"/>
    </cofactor>
</comment>
<dbReference type="EC" id="4.2.3.-" evidence="4"/>
<keyword evidence="6" id="KW-1185">Reference proteome</keyword>
<evidence type="ECO:0000256" key="3">
    <source>
        <dbReference type="ARBA" id="ARBA00022842"/>
    </source>
</evidence>
<evidence type="ECO:0000256" key="4">
    <source>
        <dbReference type="RuleBase" id="RU366034"/>
    </source>
</evidence>
<keyword evidence="4" id="KW-0479">Metal-binding</keyword>
<organism evidence="5 6">
    <name type="scientific">Viridothelium virens</name>
    <name type="common">Speckled blister lichen</name>
    <name type="synonym">Trypethelium virens</name>
    <dbReference type="NCBI Taxonomy" id="1048519"/>
    <lineage>
        <taxon>Eukaryota</taxon>
        <taxon>Fungi</taxon>
        <taxon>Dikarya</taxon>
        <taxon>Ascomycota</taxon>
        <taxon>Pezizomycotina</taxon>
        <taxon>Dothideomycetes</taxon>
        <taxon>Dothideomycetes incertae sedis</taxon>
        <taxon>Trypetheliales</taxon>
        <taxon>Trypetheliaceae</taxon>
        <taxon>Viridothelium</taxon>
    </lineage>
</organism>
<keyword evidence="3 4" id="KW-0460">Magnesium</keyword>
<dbReference type="Pfam" id="PF19086">
    <property type="entry name" value="Terpene_syn_C_2"/>
    <property type="match status" value="1"/>
</dbReference>
<keyword evidence="4" id="KW-0456">Lyase</keyword>
<dbReference type="SUPFAM" id="SSF48576">
    <property type="entry name" value="Terpenoid synthases"/>
    <property type="match status" value="1"/>
</dbReference>
<comment type="similarity">
    <text evidence="2 4">Belongs to the terpene synthase family.</text>
</comment>
<dbReference type="PANTHER" id="PTHR35201">
    <property type="entry name" value="TERPENE SYNTHASE"/>
    <property type="match status" value="1"/>
</dbReference>
<dbReference type="OrthoDB" id="3004402at2759"/>
<evidence type="ECO:0000256" key="2">
    <source>
        <dbReference type="ARBA" id="ARBA00006333"/>
    </source>
</evidence>
<gene>
    <name evidence="5" type="ORF">EV356DRAFT_464515</name>
</gene>
<dbReference type="Gene3D" id="1.10.600.10">
    <property type="entry name" value="Farnesyl Diphosphate Synthase"/>
    <property type="match status" value="1"/>
</dbReference>
<dbReference type="InterPro" id="IPR008949">
    <property type="entry name" value="Isoprenoid_synthase_dom_sf"/>
</dbReference>
<evidence type="ECO:0000313" key="5">
    <source>
        <dbReference type="EMBL" id="KAF2235987.1"/>
    </source>
</evidence>
<reference evidence="5" key="1">
    <citation type="journal article" date="2020" name="Stud. Mycol.">
        <title>101 Dothideomycetes genomes: a test case for predicting lifestyles and emergence of pathogens.</title>
        <authorList>
            <person name="Haridas S."/>
            <person name="Albert R."/>
            <person name="Binder M."/>
            <person name="Bloem J."/>
            <person name="Labutti K."/>
            <person name="Salamov A."/>
            <person name="Andreopoulos B."/>
            <person name="Baker S."/>
            <person name="Barry K."/>
            <person name="Bills G."/>
            <person name="Bluhm B."/>
            <person name="Cannon C."/>
            <person name="Castanera R."/>
            <person name="Culley D."/>
            <person name="Daum C."/>
            <person name="Ezra D."/>
            <person name="Gonzalez J."/>
            <person name="Henrissat B."/>
            <person name="Kuo A."/>
            <person name="Liang C."/>
            <person name="Lipzen A."/>
            <person name="Lutzoni F."/>
            <person name="Magnuson J."/>
            <person name="Mondo S."/>
            <person name="Nolan M."/>
            <person name="Ohm R."/>
            <person name="Pangilinan J."/>
            <person name="Park H.-J."/>
            <person name="Ramirez L."/>
            <person name="Alfaro M."/>
            <person name="Sun H."/>
            <person name="Tritt A."/>
            <person name="Yoshinaga Y."/>
            <person name="Zwiers L.-H."/>
            <person name="Turgeon B."/>
            <person name="Goodwin S."/>
            <person name="Spatafora J."/>
            <person name="Crous P."/>
            <person name="Grigoriev I."/>
        </authorList>
    </citation>
    <scope>NUCLEOTIDE SEQUENCE</scope>
    <source>
        <strain evidence="5">Tuck. ex Michener</strain>
    </source>
</reference>
<evidence type="ECO:0000313" key="6">
    <source>
        <dbReference type="Proteomes" id="UP000800092"/>
    </source>
</evidence>